<dbReference type="EMBL" id="CAUYUJ010010389">
    <property type="protein sequence ID" value="CAK0829244.1"/>
    <property type="molecule type" value="Genomic_DNA"/>
</dbReference>
<keyword evidence="2" id="KW-1185">Reference proteome</keyword>
<organism evidence="1 2">
    <name type="scientific">Prorocentrum cordatum</name>
    <dbReference type="NCBI Taxonomy" id="2364126"/>
    <lineage>
        <taxon>Eukaryota</taxon>
        <taxon>Sar</taxon>
        <taxon>Alveolata</taxon>
        <taxon>Dinophyceae</taxon>
        <taxon>Prorocentrales</taxon>
        <taxon>Prorocentraceae</taxon>
        <taxon>Prorocentrum</taxon>
    </lineage>
</organism>
<name>A0ABN9SBK6_9DINO</name>
<evidence type="ECO:0000313" key="2">
    <source>
        <dbReference type="Proteomes" id="UP001189429"/>
    </source>
</evidence>
<protein>
    <submittedName>
        <fullName evidence="1">Uncharacterized protein</fullName>
    </submittedName>
</protein>
<dbReference type="Proteomes" id="UP001189429">
    <property type="component" value="Unassembled WGS sequence"/>
</dbReference>
<gene>
    <name evidence="1" type="ORF">PCOR1329_LOCUS28251</name>
</gene>
<evidence type="ECO:0000313" key="1">
    <source>
        <dbReference type="EMBL" id="CAK0829244.1"/>
    </source>
</evidence>
<sequence length="93" mass="10578">MSLVLGHTQERAWARNDLWCKNTSWKPHKGLRTLLWWGYRRARTLRHCLKIGARGEGEPILGDSSSHRRAAAPRASDFLGAGASQRFLEPIEL</sequence>
<reference evidence="1" key="1">
    <citation type="submission" date="2023-10" db="EMBL/GenBank/DDBJ databases">
        <authorList>
            <person name="Chen Y."/>
            <person name="Shah S."/>
            <person name="Dougan E. K."/>
            <person name="Thang M."/>
            <person name="Chan C."/>
        </authorList>
    </citation>
    <scope>NUCLEOTIDE SEQUENCE [LARGE SCALE GENOMIC DNA]</scope>
</reference>
<accession>A0ABN9SBK6</accession>
<proteinExistence type="predicted"/>
<comment type="caution">
    <text evidence="1">The sequence shown here is derived from an EMBL/GenBank/DDBJ whole genome shotgun (WGS) entry which is preliminary data.</text>
</comment>